<organism evidence="2 3">
    <name type="scientific">Caldicellulosiruptor morganii</name>
    <dbReference type="NCBI Taxonomy" id="1387555"/>
    <lineage>
        <taxon>Bacteria</taxon>
        <taxon>Bacillati</taxon>
        <taxon>Bacillota</taxon>
        <taxon>Bacillota incertae sedis</taxon>
        <taxon>Caldicellulosiruptorales</taxon>
        <taxon>Caldicellulosiruptoraceae</taxon>
        <taxon>Caldicellulosiruptor</taxon>
    </lineage>
</organism>
<keyword evidence="1" id="KW-1133">Transmembrane helix</keyword>
<keyword evidence="1" id="KW-0472">Membrane</keyword>
<keyword evidence="1" id="KW-0812">Transmembrane</keyword>
<protein>
    <submittedName>
        <fullName evidence="2">Prepilin-type N-terminal cleavage/methylation domain-containing protein</fullName>
    </submittedName>
</protein>
<dbReference type="NCBIfam" id="TIGR02532">
    <property type="entry name" value="IV_pilin_GFxxxE"/>
    <property type="match status" value="1"/>
</dbReference>
<evidence type="ECO:0000313" key="3">
    <source>
        <dbReference type="Proteomes" id="UP001164909"/>
    </source>
</evidence>
<evidence type="ECO:0000313" key="2">
    <source>
        <dbReference type="EMBL" id="WAM33201.1"/>
    </source>
</evidence>
<evidence type="ECO:0000256" key="1">
    <source>
        <dbReference type="SAM" id="Phobius"/>
    </source>
</evidence>
<gene>
    <name evidence="2" type="ORF">OTK00_001681</name>
</gene>
<dbReference type="InterPro" id="IPR012902">
    <property type="entry name" value="N_methyl_site"/>
</dbReference>
<name>A0ABY7BNT7_9FIRM</name>
<sequence length="140" mass="15963">MKPEKGFTLIELVVVMVIVAVLGAIVFPQVMKSLNRAKVVADVKAAKEIAQSFYLWEIEQNTLLSDIILDNNFHEITGDVINLDANHFIKLSDYISGGTPKPTLNRNYSFYYRFDSVLKVYAGDGTNFWELYPNFDKSYK</sequence>
<dbReference type="Pfam" id="PF07963">
    <property type="entry name" value="N_methyl"/>
    <property type="match status" value="1"/>
</dbReference>
<dbReference type="Proteomes" id="UP001164909">
    <property type="component" value="Chromosome"/>
</dbReference>
<dbReference type="Gene3D" id="3.30.700.10">
    <property type="entry name" value="Glycoprotein, Type 4 Pilin"/>
    <property type="match status" value="1"/>
</dbReference>
<dbReference type="RefSeq" id="WP_045169848.1">
    <property type="nucleotide sequence ID" value="NZ_CP113865.1"/>
</dbReference>
<reference evidence="2" key="1">
    <citation type="submission" date="2022-12" db="EMBL/GenBank/DDBJ databases">
        <authorList>
            <person name="Bing R.G."/>
            <person name="Willard D.J."/>
            <person name="Manesh M.J.H."/>
            <person name="Laemthong T."/>
            <person name="Crosby J.R."/>
            <person name="Kelly R.M."/>
        </authorList>
    </citation>
    <scope>NUCLEOTIDE SEQUENCE</scope>
    <source>
        <strain evidence="2">DSM 8990</strain>
    </source>
</reference>
<dbReference type="PROSITE" id="PS00409">
    <property type="entry name" value="PROKAR_NTER_METHYL"/>
    <property type="match status" value="1"/>
</dbReference>
<keyword evidence="3" id="KW-1185">Reference proteome</keyword>
<proteinExistence type="predicted"/>
<dbReference type="InterPro" id="IPR045584">
    <property type="entry name" value="Pilin-like"/>
</dbReference>
<dbReference type="EMBL" id="CP113865">
    <property type="protein sequence ID" value="WAM33201.1"/>
    <property type="molecule type" value="Genomic_DNA"/>
</dbReference>
<feature type="transmembrane region" description="Helical" evidence="1">
    <location>
        <begin position="6"/>
        <end position="27"/>
    </location>
</feature>
<accession>A0ABY7BNT7</accession>
<dbReference type="SUPFAM" id="SSF54523">
    <property type="entry name" value="Pili subunits"/>
    <property type="match status" value="1"/>
</dbReference>